<dbReference type="InterPro" id="IPR029033">
    <property type="entry name" value="His_PPase_superfam"/>
</dbReference>
<dbReference type="GO" id="GO:0005737">
    <property type="term" value="C:cytoplasm"/>
    <property type="evidence" value="ECO:0007669"/>
    <property type="project" value="TreeGrafter"/>
</dbReference>
<dbReference type="InterPro" id="IPR050275">
    <property type="entry name" value="PGM_Phosphatase"/>
</dbReference>
<dbReference type="RefSeq" id="WP_353948643.1">
    <property type="nucleotide sequence ID" value="NZ_CP159510.1"/>
</dbReference>
<reference evidence="1" key="1">
    <citation type="submission" date="2024-06" db="EMBL/GenBank/DDBJ databases">
        <authorList>
            <person name="Fan A."/>
            <person name="Zhang F.Y."/>
            <person name="Zhang L."/>
        </authorList>
    </citation>
    <scope>NUCLEOTIDE SEQUENCE</scope>
    <source>
        <strain evidence="1">Y61</strain>
    </source>
</reference>
<organism evidence="1">
    <name type="scientific">Sporolactobacillus sp. Y61</name>
    <dbReference type="NCBI Taxonomy" id="3160863"/>
    <lineage>
        <taxon>Bacteria</taxon>
        <taxon>Bacillati</taxon>
        <taxon>Bacillota</taxon>
        <taxon>Bacilli</taxon>
        <taxon>Bacillales</taxon>
        <taxon>Sporolactobacillaceae</taxon>
        <taxon>Sporolactobacillus</taxon>
    </lineage>
</organism>
<dbReference type="InterPro" id="IPR013078">
    <property type="entry name" value="His_Pase_superF_clade-1"/>
</dbReference>
<dbReference type="PANTHER" id="PTHR48100:SF59">
    <property type="entry name" value="ADENOSYLCOBALAMIN_ALPHA-RIBAZOLE PHOSPHATASE"/>
    <property type="match status" value="1"/>
</dbReference>
<dbReference type="Gene3D" id="3.40.50.1240">
    <property type="entry name" value="Phosphoglycerate mutase-like"/>
    <property type="match status" value="1"/>
</dbReference>
<accession>A0AAU8IGA8</accession>
<dbReference type="GO" id="GO:0016791">
    <property type="term" value="F:phosphatase activity"/>
    <property type="evidence" value="ECO:0007669"/>
    <property type="project" value="TreeGrafter"/>
</dbReference>
<dbReference type="CDD" id="cd07067">
    <property type="entry name" value="HP_PGM_like"/>
    <property type="match status" value="1"/>
</dbReference>
<dbReference type="EMBL" id="CP159510">
    <property type="protein sequence ID" value="XCJ17397.1"/>
    <property type="molecule type" value="Genomic_DNA"/>
</dbReference>
<dbReference type="Pfam" id="PF00300">
    <property type="entry name" value="His_Phos_1"/>
    <property type="match status" value="1"/>
</dbReference>
<dbReference type="EC" id="3.1.3.-" evidence="1"/>
<protein>
    <submittedName>
        <fullName evidence="1">Histidine phosphatase family protein</fullName>
        <ecNumber evidence="1">3.1.3.-</ecNumber>
    </submittedName>
</protein>
<dbReference type="SMART" id="SM00855">
    <property type="entry name" value="PGAM"/>
    <property type="match status" value="1"/>
</dbReference>
<dbReference type="PANTHER" id="PTHR48100">
    <property type="entry name" value="BROAD-SPECIFICITY PHOSPHATASE YOR283W-RELATED"/>
    <property type="match status" value="1"/>
</dbReference>
<dbReference type="AlphaFoldDB" id="A0AAU8IGA8"/>
<sequence length="175" mass="20202">MHIVFIRHAEPNYETVRQRRFIGHGIDLAGLSEKGVRQAEAVSKNEKLRTAQIILSSPYTRALQTAAIISKNTGLDIKVETDLHEWLPDTTFQYSGPEHFIELLKEVKQFKGEHNAACKYKWESYSQVKNRAVHVLEKYMDYQNIAVVTHGVLIRQFVNQERIPYCGLIETDMTN</sequence>
<gene>
    <name evidence="1" type="ORF">ABNN70_02395</name>
</gene>
<dbReference type="SUPFAM" id="SSF53254">
    <property type="entry name" value="Phosphoglycerate mutase-like"/>
    <property type="match status" value="1"/>
</dbReference>
<evidence type="ECO:0000313" key="1">
    <source>
        <dbReference type="EMBL" id="XCJ17397.1"/>
    </source>
</evidence>
<keyword evidence="1" id="KW-0378">Hydrolase</keyword>
<proteinExistence type="predicted"/>
<name>A0AAU8IGA8_9BACL</name>